<sequence>MNFSDAVKGFCMYNDCVLSEDGLQEGYIVIFDMKGVQLGHLARVSLPALRCFMLYIQEAHPCRLKAIHILNTASWIHHVMRLVIPLVKSELLNMVKFHKGNVPENFPIELMPMDYGGEAASIDELDRETKSLISKYHQWLIESAEFKSDESKRIKKASWWGFFGGSKNNTVELDEKTILKNLQID</sequence>
<keyword evidence="3" id="KW-1185">Reference proteome</keyword>
<accession>A0A9P0JJ01</accession>
<dbReference type="EMBL" id="CAKOFQ010006651">
    <property type="protein sequence ID" value="CAH1953545.1"/>
    <property type="molecule type" value="Genomic_DNA"/>
</dbReference>
<dbReference type="Proteomes" id="UP001152888">
    <property type="component" value="Unassembled WGS sequence"/>
</dbReference>
<evidence type="ECO:0000313" key="3">
    <source>
        <dbReference type="Proteomes" id="UP001152888"/>
    </source>
</evidence>
<dbReference type="PANTHER" id="PTHR10174:SF222">
    <property type="entry name" value="GH10083P-RELATED"/>
    <property type="match status" value="1"/>
</dbReference>
<dbReference type="InterPro" id="IPR036865">
    <property type="entry name" value="CRAL-TRIO_dom_sf"/>
</dbReference>
<dbReference type="PROSITE" id="PS50191">
    <property type="entry name" value="CRAL_TRIO"/>
    <property type="match status" value="1"/>
</dbReference>
<dbReference type="Gene3D" id="3.40.525.10">
    <property type="entry name" value="CRAL-TRIO lipid binding domain"/>
    <property type="match status" value="1"/>
</dbReference>
<protein>
    <recommendedName>
        <fullName evidence="1">CRAL-TRIO domain-containing protein</fullName>
    </recommendedName>
</protein>
<name>A0A9P0JJ01_ACAOB</name>
<dbReference type="AlphaFoldDB" id="A0A9P0JJ01"/>
<comment type="caution">
    <text evidence="2">The sequence shown here is derived from an EMBL/GenBank/DDBJ whole genome shotgun (WGS) entry which is preliminary data.</text>
</comment>
<evidence type="ECO:0000313" key="2">
    <source>
        <dbReference type="EMBL" id="CAH1953545.1"/>
    </source>
</evidence>
<proteinExistence type="predicted"/>
<feature type="domain" description="CRAL-TRIO" evidence="1">
    <location>
        <begin position="19"/>
        <end position="123"/>
    </location>
</feature>
<dbReference type="GO" id="GO:1902936">
    <property type="term" value="F:phosphatidylinositol bisphosphate binding"/>
    <property type="evidence" value="ECO:0007669"/>
    <property type="project" value="TreeGrafter"/>
</dbReference>
<dbReference type="CDD" id="cd00170">
    <property type="entry name" value="SEC14"/>
    <property type="match status" value="1"/>
</dbReference>
<dbReference type="PANTHER" id="PTHR10174">
    <property type="entry name" value="ALPHA-TOCOPHEROL TRANSFER PROTEIN-RELATED"/>
    <property type="match status" value="1"/>
</dbReference>
<dbReference type="InterPro" id="IPR001251">
    <property type="entry name" value="CRAL-TRIO_dom"/>
</dbReference>
<dbReference type="GO" id="GO:0016020">
    <property type="term" value="C:membrane"/>
    <property type="evidence" value="ECO:0007669"/>
    <property type="project" value="TreeGrafter"/>
</dbReference>
<reference evidence="2" key="1">
    <citation type="submission" date="2022-03" db="EMBL/GenBank/DDBJ databases">
        <authorList>
            <person name="Sayadi A."/>
        </authorList>
    </citation>
    <scope>NUCLEOTIDE SEQUENCE</scope>
</reference>
<gene>
    <name evidence="2" type="ORF">ACAOBT_LOCUS100</name>
</gene>
<dbReference type="Pfam" id="PF00650">
    <property type="entry name" value="CRAL_TRIO"/>
    <property type="match status" value="1"/>
</dbReference>
<dbReference type="Gene3D" id="1.20.5.1200">
    <property type="entry name" value="Alpha-tocopherol transfer"/>
    <property type="match status" value="1"/>
</dbReference>
<dbReference type="OrthoDB" id="1434354at2759"/>
<organism evidence="2 3">
    <name type="scientific">Acanthoscelides obtectus</name>
    <name type="common">Bean weevil</name>
    <name type="synonym">Bruchus obtectus</name>
    <dbReference type="NCBI Taxonomy" id="200917"/>
    <lineage>
        <taxon>Eukaryota</taxon>
        <taxon>Metazoa</taxon>
        <taxon>Ecdysozoa</taxon>
        <taxon>Arthropoda</taxon>
        <taxon>Hexapoda</taxon>
        <taxon>Insecta</taxon>
        <taxon>Pterygota</taxon>
        <taxon>Neoptera</taxon>
        <taxon>Endopterygota</taxon>
        <taxon>Coleoptera</taxon>
        <taxon>Polyphaga</taxon>
        <taxon>Cucujiformia</taxon>
        <taxon>Chrysomeloidea</taxon>
        <taxon>Chrysomelidae</taxon>
        <taxon>Bruchinae</taxon>
        <taxon>Bruchini</taxon>
        <taxon>Acanthoscelides</taxon>
    </lineage>
</organism>
<dbReference type="SUPFAM" id="SSF52087">
    <property type="entry name" value="CRAL/TRIO domain"/>
    <property type="match status" value="1"/>
</dbReference>
<evidence type="ECO:0000259" key="1">
    <source>
        <dbReference type="PROSITE" id="PS50191"/>
    </source>
</evidence>